<name>A0A6A1LN74_9ASCO</name>
<evidence type="ECO:0000256" key="1">
    <source>
        <dbReference type="SAM" id="MobiDB-lite"/>
    </source>
</evidence>
<dbReference type="VEuPathDB" id="FungiDB:TRICI_006891"/>
<keyword evidence="5" id="KW-1185">Reference proteome</keyword>
<evidence type="ECO:0008006" key="6">
    <source>
        <dbReference type="Google" id="ProtNLM"/>
    </source>
</evidence>
<evidence type="ECO:0000313" key="4">
    <source>
        <dbReference type="EMBL" id="KAA8896486.1"/>
    </source>
</evidence>
<proteinExistence type="predicted"/>
<dbReference type="PANTHER" id="PTHR21597:SF0">
    <property type="entry name" value="THO COMPLEX SUBUNIT 2"/>
    <property type="match status" value="1"/>
</dbReference>
<reference evidence="4" key="1">
    <citation type="journal article" date="2019" name="G3 (Bethesda)">
        <title>Genome Assemblies of Two Rare Opportunistic Yeast Pathogens: Diutina rugosa (syn. Candida rugosa) and Trichomonascus ciferrii (syn. Candida ciferrii).</title>
        <authorList>
            <person name="Mixao V."/>
            <person name="Saus E."/>
            <person name="Hansen A.P."/>
            <person name="Lass-Florl C."/>
            <person name="Gabaldon T."/>
        </authorList>
    </citation>
    <scope>NUCLEOTIDE SEQUENCE</scope>
    <source>
        <strain evidence="4">CBS 4856</strain>
    </source>
</reference>
<evidence type="ECO:0000259" key="3">
    <source>
        <dbReference type="Pfam" id="PF16134"/>
    </source>
</evidence>
<feature type="domain" description="THO complex subunitTHOC2 N-terminal" evidence="2">
    <location>
        <begin position="631"/>
        <end position="702"/>
    </location>
</feature>
<dbReference type="EMBL" id="SWFS01000579">
    <property type="protein sequence ID" value="KAA8896486.1"/>
    <property type="molecule type" value="Genomic_DNA"/>
</dbReference>
<sequence length="710" mass="79483">MTSVGGTPAPPGTVGPSGNSLVNDIGFEYLKEDVIESWDSTGSESMLNLAHQAVQKKDFSLLITVFYEVLSACSKQQLTTDSVAQLINGILENKGNSVIQLFVHTFSMFPLTEPLKEVILQSNIEKNQLLLFLEPQTSVELGVADPMFEKRIVRTNTNLLYKQKRFNLLREETEGFSKLIVEVHSAINNGGKSHSKHRARETAKTIESLVGYFDLDPLRSLDILLDIGATNLLDHAGFFLNILENSPWWPKSPAKPASIQEIGDGGSQAAAQLLGFKFKCYAANNEEPPESLVMLTAFLIKRGFVCLGDVYEALSPSDKDLEAYEETWKQDMDKQAFMAKASALALAAPLGDDSDSTGGSSNKKDEQTEADVKLTPQKVLLLRGLLSLGSVYPSLYILARFPFLANAFPELSDLLLRWTEYCIQPLYNKCLSFTPTEETRAVRLLPRMSRGETTLAAPKTGPHHRNLDPFAGNQRVCTGPYYTFFYKKWNDELTQIDDIKGLTSVSETYLKFVGPLLSRNNMVLVKLCRIGCNFINGESSTDDPFWLEYFRLYILPAVSLVEDNPTTIYEIYNLLGQFSFEARYALYGEWNAVLAKSSPHLKIATSKAEKGTKDVLKRLSKTNVKEMMRKLAKLSYSNPIPCFTVFIGQVESYDNLGDLVVDAARYFTDLGWDVLPYVIMTQLTSGRGTYQVDGLNDRKWLQCKFQKVHE</sequence>
<comment type="caution">
    <text evidence="4">The sequence shown here is derived from an EMBL/GenBank/DDBJ whole genome shotgun (WGS) entry which is preliminary data.</text>
</comment>
<accession>A0A6A1LN74</accession>
<dbReference type="Pfam" id="PF16134">
    <property type="entry name" value="THOC2_N"/>
    <property type="match status" value="1"/>
</dbReference>
<dbReference type="GO" id="GO:0006397">
    <property type="term" value="P:mRNA processing"/>
    <property type="evidence" value="ECO:0007669"/>
    <property type="project" value="InterPro"/>
</dbReference>
<organism evidence="4 5">
    <name type="scientific">Trichomonascus ciferrii</name>
    <dbReference type="NCBI Taxonomy" id="44093"/>
    <lineage>
        <taxon>Eukaryota</taxon>
        <taxon>Fungi</taxon>
        <taxon>Dikarya</taxon>
        <taxon>Ascomycota</taxon>
        <taxon>Saccharomycotina</taxon>
        <taxon>Dipodascomycetes</taxon>
        <taxon>Dipodascales</taxon>
        <taxon>Trichomonascaceae</taxon>
        <taxon>Trichomonascus</taxon>
        <taxon>Trichomonascus ciferrii complex</taxon>
    </lineage>
</organism>
<dbReference type="InterPro" id="IPR040007">
    <property type="entry name" value="Tho2"/>
</dbReference>
<evidence type="ECO:0000259" key="2">
    <source>
        <dbReference type="Pfam" id="PF11732"/>
    </source>
</evidence>
<feature type="domain" description="THO complex subunit 2 N-terminal" evidence="3">
    <location>
        <begin position="31"/>
        <end position="629"/>
    </location>
</feature>
<dbReference type="Proteomes" id="UP000761534">
    <property type="component" value="Unassembled WGS sequence"/>
</dbReference>
<dbReference type="InterPro" id="IPR032302">
    <property type="entry name" value="THOC2_N"/>
</dbReference>
<feature type="compositionally biased region" description="Low complexity" evidence="1">
    <location>
        <begin position="350"/>
        <end position="361"/>
    </location>
</feature>
<dbReference type="InterPro" id="IPR021726">
    <property type="entry name" value="THO_THOC2_N"/>
</dbReference>
<dbReference type="GO" id="GO:0003729">
    <property type="term" value="F:mRNA binding"/>
    <property type="evidence" value="ECO:0007669"/>
    <property type="project" value="TreeGrafter"/>
</dbReference>
<dbReference type="OrthoDB" id="29024at2759"/>
<dbReference type="AlphaFoldDB" id="A0A6A1LN74"/>
<dbReference type="PANTHER" id="PTHR21597">
    <property type="entry name" value="THO2 PROTEIN"/>
    <property type="match status" value="1"/>
</dbReference>
<gene>
    <name evidence="4" type="ORF">TRICI_006891</name>
</gene>
<feature type="region of interest" description="Disordered" evidence="1">
    <location>
        <begin position="350"/>
        <end position="370"/>
    </location>
</feature>
<evidence type="ECO:0000313" key="5">
    <source>
        <dbReference type="Proteomes" id="UP000761534"/>
    </source>
</evidence>
<dbReference type="Pfam" id="PF11732">
    <property type="entry name" value="Thoc2"/>
    <property type="match status" value="1"/>
</dbReference>
<dbReference type="GO" id="GO:0006406">
    <property type="term" value="P:mRNA export from nucleus"/>
    <property type="evidence" value="ECO:0007669"/>
    <property type="project" value="InterPro"/>
</dbReference>
<dbReference type="GO" id="GO:0000445">
    <property type="term" value="C:THO complex part of transcription export complex"/>
    <property type="evidence" value="ECO:0007669"/>
    <property type="project" value="TreeGrafter"/>
</dbReference>
<protein>
    <recommendedName>
        <fullName evidence="6">THO complex subunit 2 N-terminal domain-containing protein</fullName>
    </recommendedName>
</protein>